<accession>A0A843VXV6</accession>
<dbReference type="EMBL" id="NMUH01002720">
    <property type="protein sequence ID" value="MQM01709.1"/>
    <property type="molecule type" value="Genomic_DNA"/>
</dbReference>
<feature type="region of interest" description="Disordered" evidence="1">
    <location>
        <begin position="1"/>
        <end position="22"/>
    </location>
</feature>
<feature type="transmembrane region" description="Helical" evidence="2">
    <location>
        <begin position="72"/>
        <end position="95"/>
    </location>
</feature>
<keyword evidence="2" id="KW-0812">Transmembrane</keyword>
<evidence type="ECO:0000256" key="1">
    <source>
        <dbReference type="SAM" id="MobiDB-lite"/>
    </source>
</evidence>
<reference evidence="3" key="1">
    <citation type="submission" date="2017-07" db="EMBL/GenBank/DDBJ databases">
        <title>Taro Niue Genome Assembly and Annotation.</title>
        <authorList>
            <person name="Atibalentja N."/>
            <person name="Keating K."/>
            <person name="Fields C.J."/>
        </authorList>
    </citation>
    <scope>NUCLEOTIDE SEQUENCE</scope>
    <source>
        <strain evidence="3">Niue_2</strain>
        <tissue evidence="3">Leaf</tissue>
    </source>
</reference>
<sequence>MPLDNNFVSHSSPPFEQSTSGTRSRIVSALMGSRTGFIKRWYWQTVQLEERFQARKRSKRLPNEKLGLTHPLARGAFTVLGTLFTLSITVCPISWRRASMAFISTGFPEQSLT</sequence>
<proteinExistence type="predicted"/>
<organism evidence="3 4">
    <name type="scientific">Colocasia esculenta</name>
    <name type="common">Wild taro</name>
    <name type="synonym">Arum esculentum</name>
    <dbReference type="NCBI Taxonomy" id="4460"/>
    <lineage>
        <taxon>Eukaryota</taxon>
        <taxon>Viridiplantae</taxon>
        <taxon>Streptophyta</taxon>
        <taxon>Embryophyta</taxon>
        <taxon>Tracheophyta</taxon>
        <taxon>Spermatophyta</taxon>
        <taxon>Magnoliopsida</taxon>
        <taxon>Liliopsida</taxon>
        <taxon>Araceae</taxon>
        <taxon>Aroideae</taxon>
        <taxon>Colocasieae</taxon>
        <taxon>Colocasia</taxon>
    </lineage>
</organism>
<comment type="caution">
    <text evidence="3">The sequence shown here is derived from an EMBL/GenBank/DDBJ whole genome shotgun (WGS) entry which is preliminary data.</text>
</comment>
<dbReference type="Proteomes" id="UP000652761">
    <property type="component" value="Unassembled WGS sequence"/>
</dbReference>
<name>A0A843VXV6_COLES</name>
<gene>
    <name evidence="3" type="ORF">Taro_034458</name>
</gene>
<keyword evidence="2" id="KW-1133">Transmembrane helix</keyword>
<evidence type="ECO:0000313" key="3">
    <source>
        <dbReference type="EMBL" id="MQM01709.1"/>
    </source>
</evidence>
<evidence type="ECO:0000313" key="4">
    <source>
        <dbReference type="Proteomes" id="UP000652761"/>
    </source>
</evidence>
<keyword evidence="4" id="KW-1185">Reference proteome</keyword>
<dbReference type="AlphaFoldDB" id="A0A843VXV6"/>
<evidence type="ECO:0000256" key="2">
    <source>
        <dbReference type="SAM" id="Phobius"/>
    </source>
</evidence>
<keyword evidence="2" id="KW-0472">Membrane</keyword>
<protein>
    <submittedName>
        <fullName evidence="3">Uncharacterized protein</fullName>
    </submittedName>
</protein>